<reference evidence="1 2" key="1">
    <citation type="journal article" date="2014" name="Curr. Biol.">
        <title>The genome of the clonal raider ant Cerapachys biroi.</title>
        <authorList>
            <person name="Oxley P.R."/>
            <person name="Ji L."/>
            <person name="Fetter-Pruneda I."/>
            <person name="McKenzie S.K."/>
            <person name="Li C."/>
            <person name="Hu H."/>
            <person name="Zhang G."/>
            <person name="Kronauer D.J."/>
        </authorList>
    </citation>
    <scope>NUCLEOTIDE SEQUENCE [LARGE SCALE GENOMIC DNA]</scope>
</reference>
<proteinExistence type="predicted"/>
<evidence type="ECO:0000313" key="1">
    <source>
        <dbReference type="EMBL" id="EZA62834.1"/>
    </source>
</evidence>
<dbReference type="OrthoDB" id="7554118at2759"/>
<protein>
    <recommendedName>
        <fullName evidence="3">Reverse transcriptase zinc-binding domain-containing protein</fullName>
    </recommendedName>
</protein>
<feature type="non-terminal residue" evidence="1">
    <location>
        <position position="1"/>
    </location>
</feature>
<dbReference type="Proteomes" id="UP000053097">
    <property type="component" value="Unassembled WGS sequence"/>
</dbReference>
<gene>
    <name evidence="1" type="ORF">X777_01148</name>
</gene>
<evidence type="ECO:0008006" key="3">
    <source>
        <dbReference type="Google" id="ProtNLM"/>
    </source>
</evidence>
<accession>A0A026X5T0</accession>
<keyword evidence="2" id="KW-1185">Reference proteome</keyword>
<dbReference type="AlphaFoldDB" id="A0A026X5T0"/>
<organism evidence="1 2">
    <name type="scientific">Ooceraea biroi</name>
    <name type="common">Clonal raider ant</name>
    <name type="synonym">Cerapachys biroi</name>
    <dbReference type="NCBI Taxonomy" id="2015173"/>
    <lineage>
        <taxon>Eukaryota</taxon>
        <taxon>Metazoa</taxon>
        <taxon>Ecdysozoa</taxon>
        <taxon>Arthropoda</taxon>
        <taxon>Hexapoda</taxon>
        <taxon>Insecta</taxon>
        <taxon>Pterygota</taxon>
        <taxon>Neoptera</taxon>
        <taxon>Endopterygota</taxon>
        <taxon>Hymenoptera</taxon>
        <taxon>Apocrita</taxon>
        <taxon>Aculeata</taxon>
        <taxon>Formicoidea</taxon>
        <taxon>Formicidae</taxon>
        <taxon>Dorylinae</taxon>
        <taxon>Ooceraea</taxon>
    </lineage>
</organism>
<dbReference type="EMBL" id="KK107016">
    <property type="protein sequence ID" value="EZA62834.1"/>
    <property type="molecule type" value="Genomic_DNA"/>
</dbReference>
<sequence>EVEDRDLEIQQQERYGRIERSRWNRCYRELRTLDIPRYLKKAGKEGRMIRIARFRLGNEMREGRYWEREEDRRCRLCGWEEETWEHVVGVCKGEGGGGGTEEILGILKDDGSGEGWMKELQRRRIKSNVWGERGGRTDGWTDRR</sequence>
<dbReference type="OMA" id="NEARDYK"/>
<name>A0A026X5T0_OOCBI</name>
<evidence type="ECO:0000313" key="2">
    <source>
        <dbReference type="Proteomes" id="UP000053097"/>
    </source>
</evidence>